<accession>B8MUR4</accession>
<dbReference type="InParanoid" id="B8MUR4"/>
<keyword evidence="2" id="KW-0732">Signal</keyword>
<protein>
    <recommendedName>
        <fullName evidence="5">Glycoprotein X</fullName>
    </recommendedName>
</protein>
<proteinExistence type="predicted"/>
<evidence type="ECO:0000313" key="3">
    <source>
        <dbReference type="EMBL" id="EED11802.1"/>
    </source>
</evidence>
<evidence type="ECO:0000256" key="1">
    <source>
        <dbReference type="SAM" id="MobiDB-lite"/>
    </source>
</evidence>
<gene>
    <name evidence="3" type="ORF">TSTA_109820</name>
</gene>
<dbReference type="GeneID" id="8107214"/>
<dbReference type="AlphaFoldDB" id="B8MUR4"/>
<keyword evidence="4" id="KW-1185">Reference proteome</keyword>
<dbReference type="eggNOG" id="ENOG502S2BG">
    <property type="taxonomic scope" value="Eukaryota"/>
</dbReference>
<evidence type="ECO:0008006" key="5">
    <source>
        <dbReference type="Google" id="ProtNLM"/>
    </source>
</evidence>
<dbReference type="PANTHER" id="PTHR38122:SF1">
    <property type="entry name" value="GLYCOPROTEIN X"/>
    <property type="match status" value="1"/>
</dbReference>
<evidence type="ECO:0000256" key="2">
    <source>
        <dbReference type="SAM" id="SignalP"/>
    </source>
</evidence>
<evidence type="ECO:0000313" key="4">
    <source>
        <dbReference type="Proteomes" id="UP000001745"/>
    </source>
</evidence>
<dbReference type="OrthoDB" id="5414836at2759"/>
<dbReference type="HOGENOM" id="CLU_379992_0_0_1"/>
<sequence length="729" mass="79728">MRQVIFMLGFIVLWDPVSILASDPAKSLFLRDSSGITITVTTDVTETECTCTETSAASTTSFLSTTTAPMSLTTDTIVVTVPVTQTETLPGNEHTVTETVSTPTTVIVSYFSTGATVVTVPVTQTDTLPGNEHTVTETVSTPTTVIVSYFSTGTTVVTVPVTQTDTLPGNEHTITETVPTPTTTLQSHTLGERTYYNRDRANADDSNGLLFQYGHAFGERTYYNRDCADTDDIPVTRTRTIPVTNVISSVTQADTALGKELGITTPDTSIRICPSLKTNPTYTPPTPLPTNYLWGCPPNTLCNPNHTERCIEASLPAESYVCSPENCIETPPLPSPEFWGIPIESNETGKFQPPPKYFNINPHYFGLPYDIFIFGSSEAKLSYRQITTTVPPMCYDECNDCALEAQRKGKVPGLCSPGSDFQELKGLCEACIHNHSEPTEFSITAVLPDFVQFLSYCGETIAASTISVSDTKTTSAASVGRSATLSWKNYSVTASGSQRITAEARPSLSASSYRHVRELQKVLGFKVLECLKGITSPDAGYLRFYLSSTISRLACHGNIWQPTIYRVVKRASAPHLFFGFVSCTIAVIESYSRQVALLPSLLVCLGSCQREDLYGNLAYTEGMSLGLSKCMTYIIHSLVTSLKWWWLRAERRSQASCEANITYTNTAVTWKSIECSLPDTGELIYYEQMLPPSIVLSTSNRTAFMSSFDSSRANDPLPLTSNNDSTHLH</sequence>
<dbReference type="Proteomes" id="UP000001745">
    <property type="component" value="Unassembled WGS sequence"/>
</dbReference>
<dbReference type="STRING" id="441959.B8MUR4"/>
<dbReference type="RefSeq" id="XP_002488558.1">
    <property type="nucleotide sequence ID" value="XM_002488513.1"/>
</dbReference>
<name>B8MUR4_TALSN</name>
<feature type="chain" id="PRO_5002875527" description="Glycoprotein X" evidence="2">
    <location>
        <begin position="22"/>
        <end position="729"/>
    </location>
</feature>
<organism evidence="3 4">
    <name type="scientific">Talaromyces stipitatus (strain ATCC 10500 / CBS 375.48 / QM 6759 / NRRL 1006)</name>
    <name type="common">Penicillium stipitatum</name>
    <dbReference type="NCBI Taxonomy" id="441959"/>
    <lineage>
        <taxon>Eukaryota</taxon>
        <taxon>Fungi</taxon>
        <taxon>Dikarya</taxon>
        <taxon>Ascomycota</taxon>
        <taxon>Pezizomycotina</taxon>
        <taxon>Eurotiomycetes</taxon>
        <taxon>Eurotiomycetidae</taxon>
        <taxon>Eurotiales</taxon>
        <taxon>Trichocomaceae</taxon>
        <taxon>Talaromyces</taxon>
        <taxon>Talaromyces sect. Talaromyces</taxon>
    </lineage>
</organism>
<dbReference type="EMBL" id="EQ962661">
    <property type="protein sequence ID" value="EED11802.1"/>
    <property type="molecule type" value="Genomic_DNA"/>
</dbReference>
<dbReference type="VEuPathDB" id="FungiDB:TSTA_109820"/>
<reference evidence="4" key="1">
    <citation type="journal article" date="2015" name="Genome Announc.">
        <title>Genome sequence of the AIDS-associated pathogen Penicillium marneffei (ATCC18224) and its near taxonomic relative Talaromyces stipitatus (ATCC10500).</title>
        <authorList>
            <person name="Nierman W.C."/>
            <person name="Fedorova-Abrams N.D."/>
            <person name="Andrianopoulos A."/>
        </authorList>
    </citation>
    <scope>NUCLEOTIDE SEQUENCE [LARGE SCALE GENOMIC DNA]</scope>
    <source>
        <strain evidence="4">ATCC 10500 / CBS 375.48 / QM 6759 / NRRL 1006</strain>
    </source>
</reference>
<feature type="region of interest" description="Disordered" evidence="1">
    <location>
        <begin position="709"/>
        <end position="729"/>
    </location>
</feature>
<dbReference type="PANTHER" id="PTHR38122">
    <property type="entry name" value="GLYCOPROTEIN X"/>
    <property type="match status" value="1"/>
</dbReference>
<feature type="signal peptide" evidence="2">
    <location>
        <begin position="1"/>
        <end position="21"/>
    </location>
</feature>